<evidence type="ECO:0000313" key="6">
    <source>
        <dbReference type="Proteomes" id="UP001398420"/>
    </source>
</evidence>
<organism evidence="5 6">
    <name type="scientific">Kurthia gibsonii</name>
    <dbReference type="NCBI Taxonomy" id="33946"/>
    <lineage>
        <taxon>Bacteria</taxon>
        <taxon>Bacillati</taxon>
        <taxon>Bacillota</taxon>
        <taxon>Bacilli</taxon>
        <taxon>Bacillales</taxon>
        <taxon>Caryophanaceae</taxon>
        <taxon>Kurthia</taxon>
    </lineage>
</organism>
<dbReference type="PANTHER" id="PTHR45138">
    <property type="entry name" value="REGULATORY COMPONENTS OF SENSORY TRANSDUCTION SYSTEM"/>
    <property type="match status" value="1"/>
</dbReference>
<dbReference type="InterPro" id="IPR043128">
    <property type="entry name" value="Rev_trsase/Diguanyl_cyclase"/>
</dbReference>
<dbReference type="Gene3D" id="3.30.70.270">
    <property type="match status" value="1"/>
</dbReference>
<dbReference type="PROSITE" id="PS50887">
    <property type="entry name" value="GGDEF"/>
    <property type="match status" value="1"/>
</dbReference>
<dbReference type="InterPro" id="IPR029787">
    <property type="entry name" value="Nucleotide_cyclase"/>
</dbReference>
<dbReference type="EC" id="2.7.7.65" evidence="5"/>
<feature type="transmembrane region" description="Helical" evidence="2">
    <location>
        <begin position="257"/>
        <end position="278"/>
    </location>
</feature>
<feature type="transmembrane region" description="Helical" evidence="2">
    <location>
        <begin position="195"/>
        <end position="217"/>
    </location>
</feature>
<feature type="transmembrane region" description="Helical" evidence="2">
    <location>
        <begin position="342"/>
        <end position="361"/>
    </location>
</feature>
<keyword evidence="2" id="KW-1133">Transmembrane helix</keyword>
<dbReference type="NCBIfam" id="TIGR00254">
    <property type="entry name" value="GGDEF"/>
    <property type="match status" value="1"/>
</dbReference>
<accession>A0ABU9LNN8</accession>
<comment type="caution">
    <text evidence="5">The sequence shown here is derived from an EMBL/GenBank/DDBJ whole genome shotgun (WGS) entry which is preliminary data.</text>
</comment>
<dbReference type="SUPFAM" id="SSF55073">
    <property type="entry name" value="Nucleotide cyclase"/>
    <property type="match status" value="1"/>
</dbReference>
<dbReference type="InterPro" id="IPR000160">
    <property type="entry name" value="GGDEF_dom"/>
</dbReference>
<feature type="transmembrane region" description="Helical" evidence="2">
    <location>
        <begin position="373"/>
        <end position="392"/>
    </location>
</feature>
<dbReference type="Proteomes" id="UP001398420">
    <property type="component" value="Unassembled WGS sequence"/>
</dbReference>
<dbReference type="PANTHER" id="PTHR45138:SF9">
    <property type="entry name" value="DIGUANYLATE CYCLASE DGCM-RELATED"/>
    <property type="match status" value="1"/>
</dbReference>
<dbReference type="SMART" id="SM00267">
    <property type="entry name" value="GGDEF"/>
    <property type="match status" value="1"/>
</dbReference>
<dbReference type="GO" id="GO:0052621">
    <property type="term" value="F:diguanylate cyclase activity"/>
    <property type="evidence" value="ECO:0007669"/>
    <property type="project" value="UniProtKB-EC"/>
</dbReference>
<feature type="domain" description="GGDEF" evidence="4">
    <location>
        <begin position="468"/>
        <end position="603"/>
    </location>
</feature>
<feature type="transmembrane region" description="Helical" evidence="2">
    <location>
        <begin position="315"/>
        <end position="335"/>
    </location>
</feature>
<keyword evidence="5" id="KW-0548">Nucleotidyltransferase</keyword>
<gene>
    <name evidence="5" type="ORF">AAF454_14415</name>
</gene>
<evidence type="ECO:0000256" key="3">
    <source>
        <dbReference type="SAM" id="SignalP"/>
    </source>
</evidence>
<evidence type="ECO:0000259" key="4">
    <source>
        <dbReference type="PROSITE" id="PS50887"/>
    </source>
</evidence>
<dbReference type="InterPro" id="IPR008979">
    <property type="entry name" value="Galactose-bd-like_sf"/>
</dbReference>
<keyword evidence="3" id="KW-0732">Signal</keyword>
<dbReference type="Pfam" id="PF07695">
    <property type="entry name" value="7TMR-DISM_7TM"/>
    <property type="match status" value="1"/>
</dbReference>
<dbReference type="InterPro" id="IPR011623">
    <property type="entry name" value="7TMR_DISM_rcpt_extracell_dom1"/>
</dbReference>
<reference evidence="5 6" key="1">
    <citation type="submission" date="2024-04" db="EMBL/GenBank/DDBJ databases">
        <authorList>
            <person name="Wu Y.S."/>
            <person name="Zhang L."/>
        </authorList>
    </citation>
    <scope>NUCLEOTIDE SEQUENCE [LARGE SCALE GENOMIC DNA]</scope>
    <source>
        <strain evidence="5 6">KG-01</strain>
    </source>
</reference>
<dbReference type="Pfam" id="PF00990">
    <property type="entry name" value="GGDEF"/>
    <property type="match status" value="1"/>
</dbReference>
<keyword evidence="1" id="KW-0175">Coiled coil</keyword>
<evidence type="ECO:0000313" key="5">
    <source>
        <dbReference type="EMBL" id="MEL5989595.1"/>
    </source>
</evidence>
<sequence>MKKWFVSLLSFCILFMTYAPMSFATTMTTHDFRHSNYDTFYENLNGNWNFIRGELFDPQDMKEEIKLGNSDIVKVPYMLNQRLNIDSDRATYSTTIKVPESFVGRYLKFYIPFQYSSYNLYVNNVLIKENGSLLKSNKTAVQQMKPQIPSFRVDQTTLQITFQMISFENVSGGLRKSISIGNEQIIVKKQQQHEFWQVFLIGCITLTACISLLFYAFRRKQKEFLAYGMFCAATSLWGFFTDYYLYTAFLNQLDWSVALRLTFIMPQIVMLFYVGYVYKMFSEAVPKKFITFYNYIMIVIIFFTAFSSTVMYQKLFNIILIFMYVFYIFLLVSVIRKINWHDLTQVITLVGILLVFVGAIHDMIRVSAAGNSIHLTFIMLGIFISIQCILFCRKFALQWLQVEQLNKELISLNESLDEKIRIRTKQLEESNEKLRELALLDSLTGVFNRHYLSSSLEKLYKHYKDTKVPFAILILDVDEFKKYNDYYGHILGDQLLKNLVKILTDALPARAELTRYGGEEFVVLLDATTYSEAFDIAEYMRNAVEKAELEHLGRECKVVTISVGGVALTEAQFTNTTEFVKIADQQLYEAKNAGRNCVRVKNLH</sequence>
<dbReference type="EMBL" id="JBCEWA010000016">
    <property type="protein sequence ID" value="MEL5989595.1"/>
    <property type="molecule type" value="Genomic_DNA"/>
</dbReference>
<keyword evidence="2" id="KW-0812">Transmembrane</keyword>
<name>A0ABU9LNN8_9BACL</name>
<dbReference type="CDD" id="cd01949">
    <property type="entry name" value="GGDEF"/>
    <property type="match status" value="1"/>
</dbReference>
<feature type="coiled-coil region" evidence="1">
    <location>
        <begin position="402"/>
        <end position="433"/>
    </location>
</feature>
<dbReference type="SUPFAM" id="SSF49785">
    <property type="entry name" value="Galactose-binding domain-like"/>
    <property type="match status" value="1"/>
</dbReference>
<keyword evidence="2" id="KW-0472">Membrane</keyword>
<evidence type="ECO:0000256" key="2">
    <source>
        <dbReference type="SAM" id="Phobius"/>
    </source>
</evidence>
<feature type="transmembrane region" description="Helical" evidence="2">
    <location>
        <begin position="224"/>
        <end position="245"/>
    </location>
</feature>
<evidence type="ECO:0000256" key="1">
    <source>
        <dbReference type="SAM" id="Coils"/>
    </source>
</evidence>
<proteinExistence type="predicted"/>
<feature type="chain" id="PRO_5047496674" evidence="3">
    <location>
        <begin position="25"/>
        <end position="604"/>
    </location>
</feature>
<protein>
    <submittedName>
        <fullName evidence="5">Diguanylate cyclase</fullName>
        <ecNumber evidence="5">2.7.7.65</ecNumber>
    </submittedName>
</protein>
<feature type="transmembrane region" description="Helical" evidence="2">
    <location>
        <begin position="290"/>
        <end position="309"/>
    </location>
</feature>
<dbReference type="InterPro" id="IPR050469">
    <property type="entry name" value="Diguanylate_Cyclase"/>
</dbReference>
<feature type="signal peptide" evidence="3">
    <location>
        <begin position="1"/>
        <end position="24"/>
    </location>
</feature>
<dbReference type="RefSeq" id="WP_068453894.1">
    <property type="nucleotide sequence ID" value="NZ_JBANCH010000002.1"/>
</dbReference>
<keyword evidence="6" id="KW-1185">Reference proteome</keyword>
<keyword evidence="5" id="KW-0808">Transferase</keyword>